<dbReference type="EMBL" id="CM045758">
    <property type="protein sequence ID" value="KAI8029883.1"/>
    <property type="molecule type" value="Genomic_DNA"/>
</dbReference>
<proteinExistence type="predicted"/>
<sequence length="325" mass="36824">MESSMRASRKYELDCQYLNSCFSGNNGAANRQKLVELLTCRDSQELKLVRQAFTALYNQDLLHLLSNARNNDAFANVVYLRINEAQERDAEIVREALWGWRVNLSTVIEVVSTRSSSELHSIKQAYSFRYNSEIEEDIAHKTNGNFKEILLTVVKSSGKYGGRVDMSMAMCDAKTLYEAMESGNSVDWNTIMSLLKERNTSQIKAILVAYKQLYGHDFSKFLKSNKCGKFGNDLRIVIRGIQNPQKFFAKQLRGALQSSGEARDVLSRIIISRLEIDIKDISNAFAAKTGWSLGNFVRREFNNSSAGQTTYGLAGELLLRFLKRC</sequence>
<protein>
    <submittedName>
        <fullName evidence="1">Annexin D1</fullName>
    </submittedName>
</protein>
<evidence type="ECO:0000313" key="1">
    <source>
        <dbReference type="EMBL" id="KAI8029883.1"/>
    </source>
</evidence>
<organism evidence="1 2">
    <name type="scientific">Camellia lanceoleosa</name>
    <dbReference type="NCBI Taxonomy" id="1840588"/>
    <lineage>
        <taxon>Eukaryota</taxon>
        <taxon>Viridiplantae</taxon>
        <taxon>Streptophyta</taxon>
        <taxon>Embryophyta</taxon>
        <taxon>Tracheophyta</taxon>
        <taxon>Spermatophyta</taxon>
        <taxon>Magnoliopsida</taxon>
        <taxon>eudicotyledons</taxon>
        <taxon>Gunneridae</taxon>
        <taxon>Pentapetalae</taxon>
        <taxon>asterids</taxon>
        <taxon>Ericales</taxon>
        <taxon>Theaceae</taxon>
        <taxon>Camellia</taxon>
    </lineage>
</organism>
<gene>
    <name evidence="1" type="ORF">LOK49_LG01G02358</name>
</gene>
<dbReference type="Proteomes" id="UP001060215">
    <property type="component" value="Chromosome 1"/>
</dbReference>
<evidence type="ECO:0000313" key="2">
    <source>
        <dbReference type="Proteomes" id="UP001060215"/>
    </source>
</evidence>
<comment type="caution">
    <text evidence="1">The sequence shown here is derived from an EMBL/GenBank/DDBJ whole genome shotgun (WGS) entry which is preliminary data.</text>
</comment>
<keyword evidence="2" id="KW-1185">Reference proteome</keyword>
<name>A0ACC0IWP6_9ERIC</name>
<reference evidence="1 2" key="1">
    <citation type="journal article" date="2022" name="Plant J.">
        <title>Chromosome-level genome of Camellia lanceoleosa provides a valuable resource for understanding genome evolution and self-incompatibility.</title>
        <authorList>
            <person name="Gong W."/>
            <person name="Xiao S."/>
            <person name="Wang L."/>
            <person name="Liao Z."/>
            <person name="Chang Y."/>
            <person name="Mo W."/>
            <person name="Hu G."/>
            <person name="Li W."/>
            <person name="Zhao G."/>
            <person name="Zhu H."/>
            <person name="Hu X."/>
            <person name="Ji K."/>
            <person name="Xiang X."/>
            <person name="Song Q."/>
            <person name="Yuan D."/>
            <person name="Jin S."/>
            <person name="Zhang L."/>
        </authorList>
    </citation>
    <scope>NUCLEOTIDE SEQUENCE [LARGE SCALE GENOMIC DNA]</scope>
    <source>
        <strain evidence="1">SQ_2022a</strain>
    </source>
</reference>
<accession>A0ACC0IWP6</accession>